<dbReference type="HOGENOM" id="CLU_487463_0_0_1"/>
<keyword evidence="2" id="KW-1185">Reference proteome</keyword>
<dbReference type="InterPro" id="IPR036770">
    <property type="entry name" value="Ankyrin_rpt-contain_sf"/>
</dbReference>
<dbReference type="OrthoDB" id="4772757at2759"/>
<dbReference type="OMA" id="KKWGYWP"/>
<proteinExistence type="predicted"/>
<dbReference type="AlphaFoldDB" id="S8BN50"/>
<protein>
    <submittedName>
        <fullName evidence="1">Uncharacterized protein</fullName>
    </submittedName>
</protein>
<dbReference type="Proteomes" id="UP000015100">
    <property type="component" value="Unassembled WGS sequence"/>
</dbReference>
<dbReference type="SUPFAM" id="SSF48403">
    <property type="entry name" value="Ankyrin repeat"/>
    <property type="match status" value="1"/>
</dbReference>
<evidence type="ECO:0000313" key="1">
    <source>
        <dbReference type="EMBL" id="EPS40853.1"/>
    </source>
</evidence>
<reference evidence="1 2" key="1">
    <citation type="journal article" date="2013" name="PLoS Genet.">
        <title>Genomic mechanisms accounting for the adaptation to parasitism in nematode-trapping fungi.</title>
        <authorList>
            <person name="Meerupati T."/>
            <person name="Andersson K.M."/>
            <person name="Friman E."/>
            <person name="Kumar D."/>
            <person name="Tunlid A."/>
            <person name="Ahren D."/>
        </authorList>
    </citation>
    <scope>NUCLEOTIDE SEQUENCE [LARGE SCALE GENOMIC DNA]</scope>
    <source>
        <strain evidence="1 2">CBS 200.50</strain>
    </source>
</reference>
<evidence type="ECO:0000313" key="2">
    <source>
        <dbReference type="Proteomes" id="UP000015100"/>
    </source>
</evidence>
<dbReference type="InterPro" id="IPR052050">
    <property type="entry name" value="SecEffector_AnkRepeat"/>
</dbReference>
<dbReference type="EMBL" id="AQGS01000272">
    <property type="protein sequence ID" value="EPS40853.1"/>
    <property type="molecule type" value="Genomic_DNA"/>
</dbReference>
<name>S8BN50_DACHA</name>
<accession>S8BN50</accession>
<comment type="caution">
    <text evidence="1">The sequence shown here is derived from an EMBL/GenBank/DDBJ whole genome shotgun (WGS) entry which is preliminary data.</text>
</comment>
<reference evidence="2" key="2">
    <citation type="submission" date="2013-04" db="EMBL/GenBank/DDBJ databases">
        <title>Genomic mechanisms accounting for the adaptation to parasitism in nematode-trapping fungi.</title>
        <authorList>
            <person name="Ahren D.G."/>
        </authorList>
    </citation>
    <scope>NUCLEOTIDE SEQUENCE [LARGE SCALE GENOMIC DNA]</scope>
    <source>
        <strain evidence="2">CBS 200.50</strain>
    </source>
</reference>
<gene>
    <name evidence="1" type="ORF">H072_5287</name>
</gene>
<dbReference type="Gene3D" id="1.25.40.20">
    <property type="entry name" value="Ankyrin repeat-containing domain"/>
    <property type="match status" value="1"/>
</dbReference>
<dbReference type="PANTHER" id="PTHR46586">
    <property type="entry name" value="ANKYRIN REPEAT-CONTAINING PROTEIN"/>
    <property type="match status" value="1"/>
</dbReference>
<sequence length="559" mass="63335">MEKLESLTISDASTSINDLPVEILRGIIDQVVLSTGFYAALELRRVNKLFDVITLDSALDTSQDDHEDAIYLDISDELAFTALHRRVTDSATRSPALVSTIRTLSEKIYDYDPSLELNNIQECLCWTAIIQNSAAGIFNWRKGEYTTSVNAKHKALQKGIAKIEADGYDGDVLDWYICLIHTFFYDFENLKEVYELMVKRGDKGKYGSKPFDYQNPVFMSIPLAAVRFATHEIAIWCYKNSTIAATIGQEREDFLKIACTFGRTEIIKYLAEESKDLDDTETELSFGECPRWATSADQLELVKVLLVECEEYLFKNVAREVQWVFLTACTHGNLGIAKWCVEEKGFSPESGLKTQGLRFNRPLCQATQSGNAELVRWLIEVCQLGSPDQLRISFEWAMKYAGVDMVELYFEKGLPVDIEASEWVGGPIVEATFAAAATNRPDHLKYALKHGVYLTGGDEHTVVAKAASGGAVKSLKVIEEHFGEECWEYVTKMEMRNAIDGRDGRAVEALQAVGIKVPEGWNEREMLKWDTSAHIIPTFNWSRKKWGYWPYRWTYSTNF</sequence>
<dbReference type="PANTHER" id="PTHR46586:SF3">
    <property type="entry name" value="ANKYRIN REPEAT-CONTAINING PROTEIN"/>
    <property type="match status" value="1"/>
</dbReference>
<organism evidence="1 2">
    <name type="scientific">Dactylellina haptotyla (strain CBS 200.50)</name>
    <name type="common">Nematode-trapping fungus</name>
    <name type="synonym">Monacrosporium haptotylum</name>
    <dbReference type="NCBI Taxonomy" id="1284197"/>
    <lineage>
        <taxon>Eukaryota</taxon>
        <taxon>Fungi</taxon>
        <taxon>Dikarya</taxon>
        <taxon>Ascomycota</taxon>
        <taxon>Pezizomycotina</taxon>
        <taxon>Orbiliomycetes</taxon>
        <taxon>Orbiliales</taxon>
        <taxon>Orbiliaceae</taxon>
        <taxon>Dactylellina</taxon>
    </lineage>
</organism>